<keyword evidence="2" id="KW-1185">Reference proteome</keyword>
<dbReference type="EMBL" id="CP013099">
    <property type="protein sequence ID" value="ALP52814.1"/>
    <property type="molecule type" value="Genomic_DNA"/>
</dbReference>
<evidence type="ECO:0000313" key="1">
    <source>
        <dbReference type="EMBL" id="ALP52814.1"/>
    </source>
</evidence>
<dbReference type="AlphaFoldDB" id="A0A0S2TCE7"/>
<dbReference type="Proteomes" id="UP000055136">
    <property type="component" value="Chromosome"/>
</dbReference>
<proteinExistence type="predicted"/>
<dbReference type="KEGG" id="tee:Tel_06405"/>
<gene>
    <name evidence="1" type="ORF">Tel_06405</name>
</gene>
<name>A0A0S2TCE7_9GAMM</name>
<protein>
    <submittedName>
        <fullName evidence="1">Uncharacterized protein</fullName>
    </submittedName>
</protein>
<accession>A0A0S2TCE7</accession>
<organism evidence="1 2">
    <name type="scientific">Candidatus Tenderia electrophaga</name>
    <dbReference type="NCBI Taxonomy" id="1748243"/>
    <lineage>
        <taxon>Bacteria</taxon>
        <taxon>Pseudomonadati</taxon>
        <taxon>Pseudomonadota</taxon>
        <taxon>Gammaproteobacteria</taxon>
        <taxon>Candidatus Tenderiales</taxon>
        <taxon>Candidatus Tenderiaceae</taxon>
        <taxon>Candidatus Tenderia</taxon>
    </lineage>
</organism>
<dbReference type="STRING" id="1748243.Tel_06405"/>
<evidence type="ECO:0000313" key="2">
    <source>
        <dbReference type="Proteomes" id="UP000055136"/>
    </source>
</evidence>
<sequence length="106" mass="11691">MVLLGMPITGMGQAPVPVTGVTIEIEGSLLAVPEDIQLRRTDQVIEVTGKLNRRRHNNQGLRGHVDVELVVEAGRMMKSESVAIPRSLVSAKHDHFREFSVMLPLL</sequence>
<reference evidence="1" key="1">
    <citation type="submission" date="2015-10" db="EMBL/GenBank/DDBJ databases">
        <title>Description of Candidatus Tenderia electrophaga gen. nov, sp. nov., an Uncultivated Electroautotroph from a Biocathode Enrichment.</title>
        <authorList>
            <person name="Eddie B.J."/>
            <person name="Malanoski A.P."/>
            <person name="Wang Z."/>
            <person name="Hall R.J."/>
            <person name="Oh S.D."/>
            <person name="Heiner C."/>
            <person name="Lin B."/>
            <person name="Strycharz-Glaven S.M."/>
        </authorList>
    </citation>
    <scope>NUCLEOTIDE SEQUENCE [LARGE SCALE GENOMIC DNA]</scope>
    <source>
        <strain evidence="1">NRL1</strain>
    </source>
</reference>